<protein>
    <recommendedName>
        <fullName evidence="2">Glycosyltransferase</fullName>
    </recommendedName>
</protein>
<evidence type="ECO:0000313" key="1">
    <source>
        <dbReference type="EMBL" id="QHT21369.1"/>
    </source>
</evidence>
<organism evidence="1">
    <name type="scientific">viral metagenome</name>
    <dbReference type="NCBI Taxonomy" id="1070528"/>
    <lineage>
        <taxon>unclassified sequences</taxon>
        <taxon>metagenomes</taxon>
        <taxon>organismal metagenomes</taxon>
    </lineage>
</organism>
<proteinExistence type="predicted"/>
<dbReference type="InterPro" id="IPR029044">
    <property type="entry name" value="Nucleotide-diphossugar_trans"/>
</dbReference>
<sequence>MTVINGIEIDDIEYNVNHTKNAIANNDPIDDVLHVVCVISNPAMFATRYILAKQFLYRLQFDSHIRVYVVELSYGKQQYYITDANDPRHLQLRGEHALWHKENMVNIGVKKLLPKQWKAMAWVDMDVEFENNTWALDTLKILNGHRDIVQLYSHCIDMDKDESAMNVFSSFAFQYEKKQKYCINSKNFWHPGYAWAMTRKAYERIGGLYEYGLLGSGDYIMALSIINNGLKGVTPLSTDDYKNTILEFQRKMKTLRLGYVPGVIRHFYHGKKSDRKYAERWKILSDSEYSPNLHITRNCDGLLTPSVKCPPELLVKIKEYFYQRNEDN</sequence>
<reference evidence="1" key="1">
    <citation type="journal article" date="2020" name="Nature">
        <title>Giant virus diversity and host interactions through global metagenomics.</title>
        <authorList>
            <person name="Schulz F."/>
            <person name="Roux S."/>
            <person name="Paez-Espino D."/>
            <person name="Jungbluth S."/>
            <person name="Walsh D.A."/>
            <person name="Denef V.J."/>
            <person name="McMahon K.D."/>
            <person name="Konstantinidis K.T."/>
            <person name="Eloe-Fadrosh E.A."/>
            <person name="Kyrpides N.C."/>
            <person name="Woyke T."/>
        </authorList>
    </citation>
    <scope>NUCLEOTIDE SEQUENCE</scope>
    <source>
        <strain evidence="1">GVMAG-M-3300023174-92</strain>
    </source>
</reference>
<dbReference type="SUPFAM" id="SSF53448">
    <property type="entry name" value="Nucleotide-diphospho-sugar transferases"/>
    <property type="match status" value="1"/>
</dbReference>
<dbReference type="AlphaFoldDB" id="A0A6C0DZA5"/>
<name>A0A6C0DZA5_9ZZZZ</name>
<accession>A0A6C0DZA5</accession>
<dbReference type="Gene3D" id="3.90.550.10">
    <property type="entry name" value="Spore Coat Polysaccharide Biosynthesis Protein SpsA, Chain A"/>
    <property type="match status" value="1"/>
</dbReference>
<dbReference type="EMBL" id="MN739690">
    <property type="protein sequence ID" value="QHT21369.1"/>
    <property type="molecule type" value="Genomic_DNA"/>
</dbReference>
<evidence type="ECO:0008006" key="2">
    <source>
        <dbReference type="Google" id="ProtNLM"/>
    </source>
</evidence>